<dbReference type="Pfam" id="PF05035">
    <property type="entry name" value="DGOK"/>
    <property type="match status" value="1"/>
</dbReference>
<dbReference type="GO" id="GO:0034194">
    <property type="term" value="P:D-galactonate catabolic process"/>
    <property type="evidence" value="ECO:0007669"/>
    <property type="project" value="InterPro"/>
</dbReference>
<dbReference type="Gene3D" id="3.30.420.310">
    <property type="entry name" value="2-keto-3-deoxy-galactonokinase, C-terminal domain"/>
    <property type="match status" value="1"/>
</dbReference>
<comment type="caution">
    <text evidence="1">The sequence shown here is derived from an EMBL/GenBank/DDBJ whole genome shotgun (WGS) entry which is preliminary data.</text>
</comment>
<organism evidence="1 2">
    <name type="scientific">Plantimonas leprariae</name>
    <dbReference type="NCBI Taxonomy" id="2615207"/>
    <lineage>
        <taxon>Bacteria</taxon>
        <taxon>Pseudomonadati</taxon>
        <taxon>Pseudomonadota</taxon>
        <taxon>Alphaproteobacteria</taxon>
        <taxon>Hyphomicrobiales</taxon>
        <taxon>Aurantimonadaceae</taxon>
        <taxon>Plantimonas</taxon>
    </lineage>
</organism>
<reference evidence="1 2" key="1">
    <citation type="submission" date="2019-09" db="EMBL/GenBank/DDBJ databases">
        <title>YIM 132180 draft genome.</title>
        <authorList>
            <person name="Zhang K."/>
        </authorList>
    </citation>
    <scope>NUCLEOTIDE SEQUENCE [LARGE SCALE GENOMIC DNA]</scope>
    <source>
        <strain evidence="1 2">YIM 132180</strain>
    </source>
</reference>
<name>A0A7V7U0N5_9HYPH</name>
<evidence type="ECO:0000313" key="2">
    <source>
        <dbReference type="Proteomes" id="UP000432089"/>
    </source>
</evidence>
<dbReference type="AlphaFoldDB" id="A0A7V7U0N5"/>
<dbReference type="InterPro" id="IPR042258">
    <property type="entry name" value="DGOK_N"/>
</dbReference>
<accession>A0A7V7U0N5</accession>
<dbReference type="InterPro" id="IPR007729">
    <property type="entry name" value="DGOK"/>
</dbReference>
<keyword evidence="2" id="KW-1185">Reference proteome</keyword>
<dbReference type="CDD" id="cd24012">
    <property type="entry name" value="ASKHA_NBD_KDGal-kinase"/>
    <property type="match status" value="1"/>
</dbReference>
<dbReference type="Proteomes" id="UP000432089">
    <property type="component" value="Unassembled WGS sequence"/>
</dbReference>
<protein>
    <submittedName>
        <fullName evidence="1">2-dehydro-3-deoxygalactonokinase</fullName>
    </submittedName>
</protein>
<dbReference type="RefSeq" id="WP_150968891.1">
    <property type="nucleotide sequence ID" value="NZ_VZDO01000004.1"/>
</dbReference>
<dbReference type="Gene3D" id="3.30.420.300">
    <property type="entry name" value="2-keto-3-deoxy-galactonokinase, substrate binding domain"/>
    <property type="match status" value="1"/>
</dbReference>
<keyword evidence="1" id="KW-0418">Kinase</keyword>
<dbReference type="InterPro" id="IPR042257">
    <property type="entry name" value="DGOK_C"/>
</dbReference>
<proteinExistence type="predicted"/>
<sequence length="306" mass="31345">MSNGGAPFCAAADWGTSSFRLWLLAGDGTVLGEKRSREGMQSAVAAGGFSAVLETHLASLGAPVDLPVIVCGMAGARQGWVEVPYADAPAALAEIAGKATPVPGLARDVRILPGVAQRDAARPDVMRGEETQVMGLGRDGLICLPGTHSKWVSVADGRIEAFSTFMTGEIFALLAGQSILRHTVGENHDALAHRDAFTEAVEASARQPEALLNRLFSLRAGGLLGTAASEEAAARLSGYLIGSEIAGARAALPESRSVILAASGPLADLYAVALAAGGFTVETADADTAVREGLLAAAHQCFGMPT</sequence>
<dbReference type="GO" id="GO:0008671">
    <property type="term" value="F:2-dehydro-3-deoxygalactonokinase activity"/>
    <property type="evidence" value="ECO:0007669"/>
    <property type="project" value="InterPro"/>
</dbReference>
<keyword evidence="1" id="KW-0808">Transferase</keyword>
<evidence type="ECO:0000313" key="1">
    <source>
        <dbReference type="EMBL" id="KAB0680739.1"/>
    </source>
</evidence>
<gene>
    <name evidence="1" type="ORF">F6X38_06970</name>
</gene>
<dbReference type="EMBL" id="VZDO01000004">
    <property type="protein sequence ID" value="KAB0680739.1"/>
    <property type="molecule type" value="Genomic_DNA"/>
</dbReference>